<dbReference type="AlphaFoldDB" id="A0A7J3SKQ4"/>
<gene>
    <name evidence="2" type="ORF">ENW83_03265</name>
</gene>
<dbReference type="PANTHER" id="PTHR40044:SF1">
    <property type="entry name" value="INTEGRAL MEMBRANE PROTEIN"/>
    <property type="match status" value="1"/>
</dbReference>
<dbReference type="InterPro" id="IPR010387">
    <property type="entry name" value="QueT"/>
</dbReference>
<protein>
    <submittedName>
        <fullName evidence="2">QueT transporter family protein</fullName>
    </submittedName>
</protein>
<dbReference type="EMBL" id="DTLS01000087">
    <property type="protein sequence ID" value="HGZ60210.1"/>
    <property type="molecule type" value="Genomic_DNA"/>
</dbReference>
<proteinExistence type="predicted"/>
<keyword evidence="1" id="KW-0812">Transmembrane</keyword>
<keyword evidence="1" id="KW-0472">Membrane</keyword>
<dbReference type="PANTHER" id="PTHR40044">
    <property type="entry name" value="INTEGRAL MEMBRANE PROTEIN-RELATED"/>
    <property type="match status" value="1"/>
</dbReference>
<feature type="transmembrane region" description="Helical" evidence="1">
    <location>
        <begin position="49"/>
        <end position="66"/>
    </location>
</feature>
<evidence type="ECO:0000313" key="2">
    <source>
        <dbReference type="EMBL" id="HGZ60210.1"/>
    </source>
</evidence>
<accession>A0A7J3SKQ4</accession>
<feature type="transmembrane region" description="Helical" evidence="1">
    <location>
        <begin position="103"/>
        <end position="127"/>
    </location>
</feature>
<comment type="caution">
    <text evidence="2">The sequence shown here is derived from an EMBL/GenBank/DDBJ whole genome shotgun (WGS) entry which is preliminary data.</text>
</comment>
<name>A0A7J3SKQ4_9CREN</name>
<feature type="transmembrane region" description="Helical" evidence="1">
    <location>
        <begin position="133"/>
        <end position="154"/>
    </location>
</feature>
<dbReference type="Pfam" id="PF06177">
    <property type="entry name" value="QueT"/>
    <property type="match status" value="1"/>
</dbReference>
<evidence type="ECO:0000256" key="1">
    <source>
        <dbReference type="SAM" id="Phobius"/>
    </source>
</evidence>
<sequence length="182" mass="19224">MLKLRDALEISLIAGGYAALTVMVAPIAYGPIQARVSDILLTLPFSKRFGWKAIVGLTIGALLSNLASPYGIYDVLLGTLANLLASSSVYASRRLPFNWKLTLPIGIVLGIAMIDLTIGYILLGSIYQVPLVYAIGGVTLGEALTFGIGGYILALGMEKRFGQEVSKKDETGAEGGNGSTER</sequence>
<organism evidence="2">
    <name type="scientific">Fervidicoccus fontis</name>
    <dbReference type="NCBI Taxonomy" id="683846"/>
    <lineage>
        <taxon>Archaea</taxon>
        <taxon>Thermoproteota</taxon>
        <taxon>Thermoprotei</taxon>
        <taxon>Fervidicoccales</taxon>
        <taxon>Fervidicoccaceae</taxon>
        <taxon>Fervidicoccus</taxon>
    </lineage>
</organism>
<feature type="transmembrane region" description="Helical" evidence="1">
    <location>
        <begin position="12"/>
        <end position="29"/>
    </location>
</feature>
<keyword evidence="1" id="KW-1133">Transmembrane helix</keyword>
<reference evidence="2" key="1">
    <citation type="journal article" date="2020" name="mSystems">
        <title>Genome- and Community-Level Interaction Insights into Carbon Utilization and Element Cycling Functions of Hydrothermarchaeota in Hydrothermal Sediment.</title>
        <authorList>
            <person name="Zhou Z."/>
            <person name="Liu Y."/>
            <person name="Xu W."/>
            <person name="Pan J."/>
            <person name="Luo Z.H."/>
            <person name="Li M."/>
        </authorList>
    </citation>
    <scope>NUCLEOTIDE SEQUENCE [LARGE SCALE GENOMIC DNA]</scope>
    <source>
        <strain evidence="2">SpSt-885</strain>
    </source>
</reference>
<dbReference type="PIRSF" id="PIRSF031501">
    <property type="entry name" value="QueT"/>
    <property type="match status" value="1"/>
</dbReference>